<accession>A0A512NRL5</accession>
<feature type="signal peptide" evidence="1">
    <location>
        <begin position="1"/>
        <end position="33"/>
    </location>
</feature>
<feature type="chain" id="PRO_5022234079" description="Beta-lactamase-related domain-containing protein" evidence="1">
    <location>
        <begin position="34"/>
        <end position="369"/>
    </location>
</feature>
<dbReference type="InterPro" id="IPR012338">
    <property type="entry name" value="Beta-lactam/transpept-like"/>
</dbReference>
<name>A0A512NRL5_9HYPH</name>
<dbReference type="AlphaFoldDB" id="A0A512NRL5"/>
<dbReference type="Proteomes" id="UP000321058">
    <property type="component" value="Unassembled WGS sequence"/>
</dbReference>
<evidence type="ECO:0000256" key="1">
    <source>
        <dbReference type="SAM" id="SignalP"/>
    </source>
</evidence>
<keyword evidence="4" id="KW-1185">Reference proteome</keyword>
<evidence type="ECO:0000259" key="2">
    <source>
        <dbReference type="Pfam" id="PF00144"/>
    </source>
</evidence>
<protein>
    <recommendedName>
        <fullName evidence="2">Beta-lactamase-related domain-containing protein</fullName>
    </recommendedName>
</protein>
<dbReference type="PANTHER" id="PTHR43283">
    <property type="entry name" value="BETA-LACTAMASE-RELATED"/>
    <property type="match status" value="1"/>
</dbReference>
<dbReference type="PANTHER" id="PTHR43283:SF3">
    <property type="entry name" value="BETA-LACTAMASE FAMILY PROTEIN (AFU_ORTHOLOGUE AFUA_5G07500)"/>
    <property type="match status" value="1"/>
</dbReference>
<comment type="caution">
    <text evidence="3">The sequence shown here is derived from an EMBL/GenBank/DDBJ whole genome shotgun (WGS) entry which is preliminary data.</text>
</comment>
<gene>
    <name evidence="3" type="ORF">RSO01_87570</name>
</gene>
<dbReference type="EMBL" id="BKAJ01000236">
    <property type="protein sequence ID" value="GEP61591.1"/>
    <property type="molecule type" value="Genomic_DNA"/>
</dbReference>
<feature type="domain" description="Beta-lactamase-related" evidence="2">
    <location>
        <begin position="47"/>
        <end position="310"/>
    </location>
</feature>
<reference evidence="3 4" key="1">
    <citation type="submission" date="2019-07" db="EMBL/GenBank/DDBJ databases">
        <title>Whole genome shotgun sequence of Reyranella soli NBRC 108950.</title>
        <authorList>
            <person name="Hosoyama A."/>
            <person name="Uohara A."/>
            <person name="Ohji S."/>
            <person name="Ichikawa N."/>
        </authorList>
    </citation>
    <scope>NUCLEOTIDE SEQUENCE [LARGE SCALE GENOMIC DNA]</scope>
    <source>
        <strain evidence="3 4">NBRC 108950</strain>
    </source>
</reference>
<dbReference type="InterPro" id="IPR050789">
    <property type="entry name" value="Diverse_Enzym_Activities"/>
</dbReference>
<dbReference type="Gene3D" id="3.40.710.10">
    <property type="entry name" value="DD-peptidase/beta-lactamase superfamily"/>
    <property type="match status" value="1"/>
</dbReference>
<organism evidence="3 4">
    <name type="scientific">Reyranella soli</name>
    <dbReference type="NCBI Taxonomy" id="1230389"/>
    <lineage>
        <taxon>Bacteria</taxon>
        <taxon>Pseudomonadati</taxon>
        <taxon>Pseudomonadota</taxon>
        <taxon>Alphaproteobacteria</taxon>
        <taxon>Hyphomicrobiales</taxon>
        <taxon>Reyranellaceae</taxon>
        <taxon>Reyranella</taxon>
    </lineage>
</organism>
<keyword evidence="1" id="KW-0732">Signal</keyword>
<proteinExistence type="predicted"/>
<dbReference type="Pfam" id="PF00144">
    <property type="entry name" value="Beta-lactamase"/>
    <property type="match status" value="1"/>
</dbReference>
<dbReference type="InterPro" id="IPR001466">
    <property type="entry name" value="Beta-lactam-related"/>
</dbReference>
<dbReference type="SUPFAM" id="SSF56601">
    <property type="entry name" value="beta-lactamase/transpeptidase-like"/>
    <property type="match status" value="1"/>
</dbReference>
<evidence type="ECO:0000313" key="3">
    <source>
        <dbReference type="EMBL" id="GEP61591.1"/>
    </source>
</evidence>
<sequence length="369" mass="39689">MPLTGVRIPVMRAFPSSLVLLLLVVLAAGQVQAQTVDGVEQAWRAWAAQYGRKTSGLAVVHGGRVVREAAMGREAVGEPVPVASLSKAVTGVCVAGLIDRGQLSFETPLSQALAKTMARVGRPVDPRLSTVTISQLLVHRAGLARKDIVNAPLADYLRTHTARRTAFDVQLGWIFRQPLASQPGTLNVYSNAGYLILGAVIEEASGRDYESYCRETVLLPLGARTAELNPAWRIMSSYGGWRMSTADYGRFYQAFAPGNPAIGPQARAWMMSPEGKRVGSGGVHYGLGTFVRPTPTGGGNFWHWGAWTYNLQGAYDGTLNASYSVFAVRLGAIDTNMVVHIDPRLDKGGATGELDRSLGRAAEAVRNWP</sequence>
<evidence type="ECO:0000313" key="4">
    <source>
        <dbReference type="Proteomes" id="UP000321058"/>
    </source>
</evidence>